<evidence type="ECO:0000313" key="3">
    <source>
        <dbReference type="Proteomes" id="UP000192578"/>
    </source>
</evidence>
<feature type="non-terminal residue" evidence="2">
    <location>
        <position position="1"/>
    </location>
</feature>
<evidence type="ECO:0000313" key="2">
    <source>
        <dbReference type="EMBL" id="OWA55547.1"/>
    </source>
</evidence>
<name>A0A9X6NKH8_HYPEX</name>
<dbReference type="EMBL" id="MTYJ01000946">
    <property type="protein sequence ID" value="OWA55547.1"/>
    <property type="molecule type" value="Genomic_DNA"/>
</dbReference>
<proteinExistence type="predicted"/>
<evidence type="ECO:0000256" key="1">
    <source>
        <dbReference type="SAM" id="MobiDB-lite"/>
    </source>
</evidence>
<organism evidence="2 3">
    <name type="scientific">Hypsibius exemplaris</name>
    <name type="common">Freshwater tardigrade</name>
    <dbReference type="NCBI Taxonomy" id="2072580"/>
    <lineage>
        <taxon>Eukaryota</taxon>
        <taxon>Metazoa</taxon>
        <taxon>Ecdysozoa</taxon>
        <taxon>Tardigrada</taxon>
        <taxon>Eutardigrada</taxon>
        <taxon>Parachela</taxon>
        <taxon>Hypsibioidea</taxon>
        <taxon>Hypsibiidae</taxon>
        <taxon>Hypsibius</taxon>
    </lineage>
</organism>
<reference evidence="3" key="1">
    <citation type="submission" date="2017-01" db="EMBL/GenBank/DDBJ databases">
        <title>Comparative genomics of anhydrobiosis in the tardigrade Hypsibius dujardini.</title>
        <authorList>
            <person name="Yoshida Y."/>
            <person name="Koutsovoulos G."/>
            <person name="Laetsch D."/>
            <person name="Stevens L."/>
            <person name="Kumar S."/>
            <person name="Horikawa D."/>
            <person name="Ishino K."/>
            <person name="Komine S."/>
            <person name="Tomita M."/>
            <person name="Blaxter M."/>
            <person name="Arakawa K."/>
        </authorList>
    </citation>
    <scope>NUCLEOTIDE SEQUENCE [LARGE SCALE GENOMIC DNA]</scope>
    <source>
        <strain evidence="3">Z151</strain>
    </source>
</reference>
<accession>A0A9X6NKH8</accession>
<feature type="region of interest" description="Disordered" evidence="1">
    <location>
        <begin position="94"/>
        <end position="119"/>
    </location>
</feature>
<sequence>SAGAEKQRVADRGEAACAERESSVTWRKRVVQEARVCGAESSRCAEWESTRVRKAVQSKRVRKRVADGKQLVRAAEQRDDHLWIRLRNAKEILHRPQQHATTHSPFVMPSETKSSTPPLRLSETLLTETGYQQENNKVVTRPA</sequence>
<keyword evidence="3" id="KW-1185">Reference proteome</keyword>
<dbReference type="AlphaFoldDB" id="A0A9X6NKH8"/>
<dbReference type="Proteomes" id="UP000192578">
    <property type="component" value="Unassembled WGS sequence"/>
</dbReference>
<gene>
    <name evidence="2" type="ORF">BV898_19931</name>
</gene>
<protein>
    <submittedName>
        <fullName evidence="2">Uncharacterized protein</fullName>
    </submittedName>
</protein>
<comment type="caution">
    <text evidence="2">The sequence shown here is derived from an EMBL/GenBank/DDBJ whole genome shotgun (WGS) entry which is preliminary data.</text>
</comment>